<protein>
    <recommendedName>
        <fullName evidence="6">Protein sleepless</fullName>
    </recommendedName>
</protein>
<gene>
    <name evidence="4" type="ORF">Tcan_14022</name>
</gene>
<dbReference type="PANTHER" id="PTHR33562:SF20">
    <property type="entry name" value="PROTEIN QUIVER"/>
    <property type="match status" value="1"/>
</dbReference>
<dbReference type="EMBL" id="JPKZ01001378">
    <property type="protein sequence ID" value="KHN82378.1"/>
    <property type="molecule type" value="Genomic_DNA"/>
</dbReference>
<name>A0A0B2VL95_TOXCA</name>
<dbReference type="PANTHER" id="PTHR33562">
    <property type="entry name" value="ATILLA, ISOFORM B-RELATED-RELATED"/>
    <property type="match status" value="1"/>
</dbReference>
<keyword evidence="2" id="KW-0812">Transmembrane</keyword>
<dbReference type="Proteomes" id="UP000031036">
    <property type="component" value="Unassembled WGS sequence"/>
</dbReference>
<evidence type="ECO:0000256" key="3">
    <source>
        <dbReference type="SAM" id="SignalP"/>
    </source>
</evidence>
<evidence type="ECO:0000256" key="2">
    <source>
        <dbReference type="SAM" id="Phobius"/>
    </source>
</evidence>
<keyword evidence="1 3" id="KW-0732">Signal</keyword>
<keyword evidence="5" id="KW-1185">Reference proteome</keyword>
<dbReference type="InterPro" id="IPR050975">
    <property type="entry name" value="Sleep_regulator"/>
</dbReference>
<dbReference type="OrthoDB" id="5774482at2759"/>
<feature type="chain" id="PRO_5012836525" description="Protein sleepless" evidence="3">
    <location>
        <begin position="16"/>
        <end position="131"/>
    </location>
</feature>
<evidence type="ECO:0000256" key="1">
    <source>
        <dbReference type="ARBA" id="ARBA00022729"/>
    </source>
</evidence>
<evidence type="ECO:0008006" key="6">
    <source>
        <dbReference type="Google" id="ProtNLM"/>
    </source>
</evidence>
<dbReference type="AlphaFoldDB" id="A0A0B2VL95"/>
<keyword evidence="2" id="KW-1133">Transmembrane helix</keyword>
<comment type="caution">
    <text evidence="4">The sequence shown here is derived from an EMBL/GenBank/DDBJ whole genome shotgun (WGS) entry which is preliminary data.</text>
</comment>
<organism evidence="4 5">
    <name type="scientific">Toxocara canis</name>
    <name type="common">Canine roundworm</name>
    <dbReference type="NCBI Taxonomy" id="6265"/>
    <lineage>
        <taxon>Eukaryota</taxon>
        <taxon>Metazoa</taxon>
        <taxon>Ecdysozoa</taxon>
        <taxon>Nematoda</taxon>
        <taxon>Chromadorea</taxon>
        <taxon>Rhabditida</taxon>
        <taxon>Spirurina</taxon>
        <taxon>Ascaridomorpha</taxon>
        <taxon>Ascaridoidea</taxon>
        <taxon>Toxocaridae</taxon>
        <taxon>Toxocara</taxon>
    </lineage>
</organism>
<dbReference type="CDD" id="cd00117">
    <property type="entry name" value="TFP"/>
    <property type="match status" value="1"/>
</dbReference>
<evidence type="ECO:0000313" key="5">
    <source>
        <dbReference type="Proteomes" id="UP000031036"/>
    </source>
</evidence>
<evidence type="ECO:0000313" key="4">
    <source>
        <dbReference type="EMBL" id="KHN82378.1"/>
    </source>
</evidence>
<feature type="signal peptide" evidence="3">
    <location>
        <begin position="1"/>
        <end position="15"/>
    </location>
</feature>
<dbReference type="OMA" id="VEKRCAE"/>
<sequence>MEMLFVLLLLPAASAIECYSCGVFLTAPTRNCKGEPTAINCTNTRSPIGCVYINGENKDGTFYVEKRCATIDERTLQGGQCVDVTVEKSVKARKCFCTTDLCNSSRSPTFTLFVLFASLLFTFLAPSYSLF</sequence>
<proteinExistence type="predicted"/>
<accession>A0A0B2VL95</accession>
<reference evidence="4 5" key="1">
    <citation type="submission" date="2014-11" db="EMBL/GenBank/DDBJ databases">
        <title>Genetic blueprint of the zoonotic pathogen Toxocara canis.</title>
        <authorList>
            <person name="Zhu X.-Q."/>
            <person name="Korhonen P.K."/>
            <person name="Cai H."/>
            <person name="Young N.D."/>
            <person name="Nejsum P."/>
            <person name="von Samson-Himmelstjerna G."/>
            <person name="Boag P.R."/>
            <person name="Tan P."/>
            <person name="Li Q."/>
            <person name="Min J."/>
            <person name="Yang Y."/>
            <person name="Wang X."/>
            <person name="Fang X."/>
            <person name="Hall R.S."/>
            <person name="Hofmann A."/>
            <person name="Sternberg P.W."/>
            <person name="Jex A.R."/>
            <person name="Gasser R.B."/>
        </authorList>
    </citation>
    <scope>NUCLEOTIDE SEQUENCE [LARGE SCALE GENOMIC DNA]</scope>
    <source>
        <strain evidence="4">PN_DK_2014</strain>
    </source>
</reference>
<keyword evidence="2" id="KW-0472">Membrane</keyword>
<feature type="transmembrane region" description="Helical" evidence="2">
    <location>
        <begin position="110"/>
        <end position="130"/>
    </location>
</feature>